<feature type="transmembrane region" description="Helical" evidence="10">
    <location>
        <begin position="35"/>
        <end position="53"/>
    </location>
</feature>
<feature type="transmembrane region" description="Helical" evidence="10">
    <location>
        <begin position="7"/>
        <end position="29"/>
    </location>
</feature>
<keyword evidence="8 10" id="KW-0975">Bacterial flagellum</keyword>
<feature type="transmembrane region" description="Helical" evidence="10">
    <location>
        <begin position="177"/>
        <end position="199"/>
    </location>
</feature>
<evidence type="ECO:0000313" key="12">
    <source>
        <dbReference type="Proteomes" id="UP001623041"/>
    </source>
</evidence>
<name>A0ABW8RAW3_9BACI</name>
<dbReference type="NCBIfam" id="TIGR01400">
    <property type="entry name" value="fliR"/>
    <property type="match status" value="1"/>
</dbReference>
<accession>A0ABW8RAW3</accession>
<keyword evidence="4 10" id="KW-1003">Cell membrane</keyword>
<dbReference type="Pfam" id="PF01311">
    <property type="entry name" value="Bac_export_1"/>
    <property type="match status" value="1"/>
</dbReference>
<keyword evidence="12" id="KW-1185">Reference proteome</keyword>
<comment type="function">
    <text evidence="1 10">Role in flagellar biosynthesis.</text>
</comment>
<dbReference type="InterPro" id="IPR006303">
    <property type="entry name" value="FliR"/>
</dbReference>
<evidence type="ECO:0000256" key="10">
    <source>
        <dbReference type="RuleBase" id="RU362071"/>
    </source>
</evidence>
<protein>
    <recommendedName>
        <fullName evidence="3 9">Flagellar biosynthetic protein FliR</fullName>
    </recommendedName>
</protein>
<keyword evidence="7 10" id="KW-0472">Membrane</keyword>
<feature type="transmembrane region" description="Helical" evidence="10">
    <location>
        <begin position="220"/>
        <end position="238"/>
    </location>
</feature>
<dbReference type="PRINTS" id="PR00953">
    <property type="entry name" value="TYPE3IMRPROT"/>
</dbReference>
<dbReference type="RefSeq" id="WP_406579274.1">
    <property type="nucleotide sequence ID" value="NZ_JBJHQH010000002.1"/>
</dbReference>
<gene>
    <name evidence="11" type="primary">fliR</name>
    <name evidence="11" type="ORF">ACJEBI_03715</name>
</gene>
<feature type="transmembrane region" description="Helical" evidence="10">
    <location>
        <begin position="65"/>
        <end position="89"/>
    </location>
</feature>
<keyword evidence="11" id="KW-0966">Cell projection</keyword>
<comment type="similarity">
    <text evidence="2 10">Belongs to the FliR/MopE/SpaR family.</text>
</comment>
<evidence type="ECO:0000256" key="9">
    <source>
        <dbReference type="NCBIfam" id="TIGR01400"/>
    </source>
</evidence>
<keyword evidence="11" id="KW-0969">Cilium</keyword>
<dbReference type="PANTHER" id="PTHR30065:SF1">
    <property type="entry name" value="SURFACE PRESENTATION OF ANTIGENS PROTEIN SPAR"/>
    <property type="match status" value="1"/>
</dbReference>
<evidence type="ECO:0000256" key="8">
    <source>
        <dbReference type="ARBA" id="ARBA00023143"/>
    </source>
</evidence>
<keyword evidence="5 10" id="KW-0812">Transmembrane</keyword>
<evidence type="ECO:0000256" key="3">
    <source>
        <dbReference type="ARBA" id="ARBA00021717"/>
    </source>
</evidence>
<dbReference type="InterPro" id="IPR002010">
    <property type="entry name" value="T3SS_IM_R"/>
</dbReference>
<organism evidence="11 12">
    <name type="scientific">Bacillus salipaludis</name>
    <dbReference type="NCBI Taxonomy" id="2547811"/>
    <lineage>
        <taxon>Bacteria</taxon>
        <taxon>Bacillati</taxon>
        <taxon>Bacillota</taxon>
        <taxon>Bacilli</taxon>
        <taxon>Bacillales</taxon>
        <taxon>Bacillaceae</taxon>
        <taxon>Bacillus</taxon>
    </lineage>
</organism>
<reference evidence="11 12" key="1">
    <citation type="submission" date="2024-11" db="EMBL/GenBank/DDBJ databases">
        <authorList>
            <person name="Lucas J.A."/>
        </authorList>
    </citation>
    <scope>NUCLEOTIDE SEQUENCE [LARGE SCALE GENOMIC DNA]</scope>
    <source>
        <strain evidence="11 12">Z 5.4</strain>
    </source>
</reference>
<evidence type="ECO:0000256" key="4">
    <source>
        <dbReference type="ARBA" id="ARBA00022475"/>
    </source>
</evidence>
<sequence length="258" mass="28423">MTIDTSSLLNFLLVFVRISSFMVTVPVFSGRQIPNRYKIGFSVVLSVLCVGVINEPIQSFPLGKMVLLILKEFMVGIVLGLVANILFYAVQLAGALLDLLIGFSMASLFDPTFGTNSQITGRFKNILAVLVLLATNGHHLLIQGVLASFDWITLQSSVPAVMDGRLSTFLMDCVQQMFMIGFMMAAPLIGTLFIVDVALGIIARTVPQMNVFAIFPPVKILIHFMMYIFILPGFFYLLKVLFETMFGSMNSILKIMGA</sequence>
<feature type="transmembrane region" description="Helical" evidence="10">
    <location>
        <begin position="126"/>
        <end position="149"/>
    </location>
</feature>
<comment type="caution">
    <text evidence="11">The sequence shown here is derived from an EMBL/GenBank/DDBJ whole genome shotgun (WGS) entry which is preliminary data.</text>
</comment>
<evidence type="ECO:0000256" key="7">
    <source>
        <dbReference type="ARBA" id="ARBA00023136"/>
    </source>
</evidence>
<dbReference type="Proteomes" id="UP001623041">
    <property type="component" value="Unassembled WGS sequence"/>
</dbReference>
<dbReference type="EMBL" id="JBJHQH010000002">
    <property type="protein sequence ID" value="MFK9090590.1"/>
    <property type="molecule type" value="Genomic_DNA"/>
</dbReference>
<evidence type="ECO:0000256" key="1">
    <source>
        <dbReference type="ARBA" id="ARBA00002578"/>
    </source>
</evidence>
<evidence type="ECO:0000313" key="11">
    <source>
        <dbReference type="EMBL" id="MFK9090590.1"/>
    </source>
</evidence>
<evidence type="ECO:0000256" key="5">
    <source>
        <dbReference type="ARBA" id="ARBA00022692"/>
    </source>
</evidence>
<evidence type="ECO:0000256" key="2">
    <source>
        <dbReference type="ARBA" id="ARBA00009772"/>
    </source>
</evidence>
<evidence type="ECO:0000256" key="6">
    <source>
        <dbReference type="ARBA" id="ARBA00022989"/>
    </source>
</evidence>
<keyword evidence="6 10" id="KW-1133">Transmembrane helix</keyword>
<dbReference type="PANTHER" id="PTHR30065">
    <property type="entry name" value="FLAGELLAR BIOSYNTHETIC PROTEIN FLIR"/>
    <property type="match status" value="1"/>
</dbReference>
<keyword evidence="11" id="KW-0282">Flagellum</keyword>
<proteinExistence type="inferred from homology"/>
<comment type="subcellular location">
    <subcellularLocation>
        <location evidence="10">Cell membrane</location>
        <topology evidence="10">Multi-pass membrane protein</topology>
    </subcellularLocation>
    <subcellularLocation>
        <location evidence="10">Bacterial flagellum basal body</location>
    </subcellularLocation>
</comment>